<evidence type="ECO:0000313" key="2">
    <source>
        <dbReference type="EMBL" id="QYY44634.1"/>
    </source>
</evidence>
<proteinExistence type="predicted"/>
<dbReference type="InterPro" id="IPR032871">
    <property type="entry name" value="AHH_dom_containing"/>
</dbReference>
<accession>A0ABX8YHM2</accession>
<feature type="domain" description="Immunity MXAN-0049 protein" evidence="1">
    <location>
        <begin position="77"/>
        <end position="235"/>
    </location>
</feature>
<dbReference type="Pfam" id="PF14412">
    <property type="entry name" value="AHH"/>
    <property type="match status" value="1"/>
</dbReference>
<evidence type="ECO:0000259" key="1">
    <source>
        <dbReference type="Pfam" id="PF07791"/>
    </source>
</evidence>
<dbReference type="InterPro" id="IPR012433">
    <property type="entry name" value="Imm11"/>
</dbReference>
<keyword evidence="3" id="KW-1185">Reference proteome</keyword>
<dbReference type="RefSeq" id="WP_091260898.1">
    <property type="nucleotide sequence ID" value="NZ_CP080764.1"/>
</dbReference>
<organism evidence="2 3">
    <name type="scientific">Aneurinibacillus thermoaerophilus</name>
    <dbReference type="NCBI Taxonomy" id="143495"/>
    <lineage>
        <taxon>Bacteria</taxon>
        <taxon>Bacillati</taxon>
        <taxon>Bacillota</taxon>
        <taxon>Bacilli</taxon>
        <taxon>Bacillales</taxon>
        <taxon>Paenibacillaceae</taxon>
        <taxon>Aneurinibacillus group</taxon>
        <taxon>Aneurinibacillus</taxon>
    </lineage>
</organism>
<dbReference type="GeneID" id="97142486"/>
<protein>
    <submittedName>
        <fullName evidence="2">AHH domain-containing protein</fullName>
    </submittedName>
</protein>
<evidence type="ECO:0000313" key="3">
    <source>
        <dbReference type="Proteomes" id="UP000826616"/>
    </source>
</evidence>
<reference evidence="2 3" key="1">
    <citation type="submission" date="2021-08" db="EMBL/GenBank/DDBJ databases">
        <title>Complete genome sequence of the strain Aneurinibacillus thermoaerophilus CCM 8960.</title>
        <authorList>
            <person name="Musilova J."/>
            <person name="Kourilova X."/>
            <person name="Pernicova I."/>
            <person name="Bezdicek M."/>
            <person name="Lengerova M."/>
            <person name="Obruca S."/>
            <person name="Sedlar K."/>
        </authorList>
    </citation>
    <scope>NUCLEOTIDE SEQUENCE [LARGE SCALE GENOMIC DNA]</scope>
    <source>
        <strain evidence="2 3">CCM 8960</strain>
    </source>
</reference>
<dbReference type="Pfam" id="PF07791">
    <property type="entry name" value="Imm11"/>
    <property type="match status" value="1"/>
</dbReference>
<gene>
    <name evidence="2" type="ORF">K3F53_13970</name>
</gene>
<name>A0ABX8YHM2_ANETH</name>
<dbReference type="EMBL" id="CP080764">
    <property type="protein sequence ID" value="QYY44634.1"/>
    <property type="molecule type" value="Genomic_DNA"/>
</dbReference>
<dbReference type="Proteomes" id="UP000826616">
    <property type="component" value="Chromosome"/>
</dbReference>
<sequence length="237" mass="27513">MKSCLLDFPKGTPKAKPEQVHHYATNKSKKYTPQIEAITKKYGLDLDEAWNKELLPHQDRHPDDDIMCYCEETYGIEQYQLKEGKLFKSWNERITFYYDPNEGERQTDYLANNLGWFVVSSKLKRVLDSLEKGNIQYFPVRIIDKCTNEPLEGYFVANIINVVDALCLEHSKDSVFELDGEKIYSVQKYALTKENVAGNHIIKLKGDEIPVFVSEKFREEIEKNGIIGCDFQEVKVV</sequence>